<dbReference type="PANTHER" id="PTHR43302">
    <property type="entry name" value="TRANSPORTER ARSB-RELATED"/>
    <property type="match status" value="1"/>
</dbReference>
<feature type="transmembrane region" description="Helical" evidence="8">
    <location>
        <begin position="251"/>
        <end position="270"/>
    </location>
</feature>
<reference evidence="10" key="1">
    <citation type="submission" date="2023-04" db="EMBL/GenBank/DDBJ databases">
        <title>Black Yeasts Isolated from many extreme environments.</title>
        <authorList>
            <person name="Coleine C."/>
            <person name="Stajich J.E."/>
            <person name="Selbmann L."/>
        </authorList>
    </citation>
    <scope>NUCLEOTIDE SEQUENCE</scope>
    <source>
        <strain evidence="10">CCFEE 5312</strain>
    </source>
</reference>
<evidence type="ECO:0000313" key="11">
    <source>
        <dbReference type="Proteomes" id="UP001271007"/>
    </source>
</evidence>
<keyword evidence="3" id="KW-1003">Cell membrane</keyword>
<feature type="region of interest" description="Disordered" evidence="7">
    <location>
        <begin position="291"/>
        <end position="318"/>
    </location>
</feature>
<protein>
    <recommendedName>
        <fullName evidence="9">Citrate transporter-like domain-containing protein</fullName>
    </recommendedName>
</protein>
<keyword evidence="2" id="KW-0813">Transport</keyword>
<feature type="transmembrane region" description="Helical" evidence="8">
    <location>
        <begin position="677"/>
        <end position="698"/>
    </location>
</feature>
<feature type="transmembrane region" description="Helical" evidence="8">
    <location>
        <begin position="571"/>
        <end position="590"/>
    </location>
</feature>
<feature type="transmembrane region" description="Helical" evidence="8">
    <location>
        <begin position="631"/>
        <end position="656"/>
    </location>
</feature>
<feature type="transmembrane region" description="Helical" evidence="8">
    <location>
        <begin position="363"/>
        <end position="381"/>
    </location>
</feature>
<dbReference type="AlphaFoldDB" id="A0AAJ0G798"/>
<proteinExistence type="predicted"/>
<feature type="transmembrane region" description="Helical" evidence="8">
    <location>
        <begin position="531"/>
        <end position="550"/>
    </location>
</feature>
<gene>
    <name evidence="10" type="ORF">LTR09_007065</name>
</gene>
<evidence type="ECO:0000256" key="5">
    <source>
        <dbReference type="ARBA" id="ARBA00022989"/>
    </source>
</evidence>
<feature type="domain" description="Citrate transporter-like" evidence="9">
    <location>
        <begin position="115"/>
        <end position="356"/>
    </location>
</feature>
<accession>A0AAJ0G798</accession>
<keyword evidence="6 8" id="KW-0472">Membrane</keyword>
<sequence length="711" mass="78943">MSEQPPPDLDTSRIKDWRSIVTLIVFVITNVLVLFPTSIPLWIPRVVCDAFLDTLRWLRIIAPRPESIEWREDGKVKSPTFFIRYQFPVNFVTAPLIADLFLLAILAIGREEVHDGTVGSKAIFPIDIMAFFITLAYIAISIDASGAIRYLAFKVLQKGGEKGQLLFCYLYLFFFGLTSFIGNDPIILSGTAFLAYMTRVSENIEHPRAWIHTQFAVANIGSAILVSSNPTNLVIAGAFSIKFIEYTANMIVPVLATAVVMLPFLLYVVFPYESLIPHSIKLHELPAEARGKQPVNPNIPYARGKDEEEEQEGGGSEGVSLEEVMNPFLDKKGAAVGAVIMAATLITILILNAVDNNSGHAKPVFYVTLPAAFVLFCWDVVTGWHGRHETREVARQGRQAFEEARAFRRASLAAGLTPGTHPMELRRLPTVTLNEPQDVESGQQVAGAGSDSSDCAVTPTVDSRETSPRQSMHGHTEHLEEVEEKIWSPRVRIAERRQESPKHKTLVSLTEERYRWCQETFPTVMAVLSHLPFALIPFGLCMFVLVQGLASRGWISVFAYGWDHWVRKTGTVGAVGGMAFLSVIMCNFAGTNIGTSILLCRVVQAWLDINRHAVQNGNANPITNREFWGTVYSMAVGVNYGAFSTAFSASLAGMLWRDILRRKHIHVQALEFCRVNLRIIAMAMVVGCSVLIGEIYIIRNMDPYIAGTAKR</sequence>
<comment type="caution">
    <text evidence="10">The sequence shown here is derived from an EMBL/GenBank/DDBJ whole genome shotgun (WGS) entry which is preliminary data.</text>
</comment>
<dbReference type="Pfam" id="PF03600">
    <property type="entry name" value="CitMHS"/>
    <property type="match status" value="1"/>
</dbReference>
<feature type="transmembrane region" description="Helical" evidence="8">
    <location>
        <begin position="128"/>
        <end position="153"/>
    </location>
</feature>
<dbReference type="InterPro" id="IPR004680">
    <property type="entry name" value="Cit_transptr-like_dom"/>
</dbReference>
<evidence type="ECO:0000256" key="8">
    <source>
        <dbReference type="SAM" id="Phobius"/>
    </source>
</evidence>
<dbReference type="GO" id="GO:0055085">
    <property type="term" value="P:transmembrane transport"/>
    <property type="evidence" value="ECO:0007669"/>
    <property type="project" value="InterPro"/>
</dbReference>
<comment type="subcellular location">
    <subcellularLocation>
        <location evidence="1">Cell membrane</location>
        <topology evidence="1">Multi-pass membrane protein</topology>
    </subcellularLocation>
</comment>
<dbReference type="GO" id="GO:0005886">
    <property type="term" value="C:plasma membrane"/>
    <property type="evidence" value="ECO:0007669"/>
    <property type="project" value="UniProtKB-SubCell"/>
</dbReference>
<keyword evidence="4 8" id="KW-0812">Transmembrane</keyword>
<evidence type="ECO:0000256" key="7">
    <source>
        <dbReference type="SAM" id="MobiDB-lite"/>
    </source>
</evidence>
<feature type="transmembrane region" description="Helical" evidence="8">
    <location>
        <begin position="20"/>
        <end position="43"/>
    </location>
</feature>
<feature type="compositionally biased region" description="Polar residues" evidence="7">
    <location>
        <begin position="438"/>
        <end position="455"/>
    </location>
</feature>
<dbReference type="Proteomes" id="UP001271007">
    <property type="component" value="Unassembled WGS sequence"/>
</dbReference>
<feature type="region of interest" description="Disordered" evidence="7">
    <location>
        <begin position="438"/>
        <end position="481"/>
    </location>
</feature>
<evidence type="ECO:0000259" key="9">
    <source>
        <dbReference type="Pfam" id="PF03600"/>
    </source>
</evidence>
<keyword evidence="11" id="KW-1185">Reference proteome</keyword>
<evidence type="ECO:0000256" key="3">
    <source>
        <dbReference type="ARBA" id="ARBA00022475"/>
    </source>
</evidence>
<evidence type="ECO:0000313" key="10">
    <source>
        <dbReference type="EMBL" id="KAK3051765.1"/>
    </source>
</evidence>
<name>A0AAJ0G798_9PEZI</name>
<feature type="transmembrane region" description="Helical" evidence="8">
    <location>
        <begin position="165"/>
        <end position="196"/>
    </location>
</feature>
<feature type="transmembrane region" description="Helical" evidence="8">
    <location>
        <begin position="333"/>
        <end position="351"/>
    </location>
</feature>
<evidence type="ECO:0000256" key="6">
    <source>
        <dbReference type="ARBA" id="ARBA00023136"/>
    </source>
</evidence>
<dbReference type="PANTHER" id="PTHR43302:SF5">
    <property type="entry name" value="TRANSPORTER ARSB-RELATED"/>
    <property type="match status" value="1"/>
</dbReference>
<dbReference type="EMBL" id="JAWDJX010000024">
    <property type="protein sequence ID" value="KAK3051765.1"/>
    <property type="molecule type" value="Genomic_DNA"/>
</dbReference>
<evidence type="ECO:0000256" key="2">
    <source>
        <dbReference type="ARBA" id="ARBA00022448"/>
    </source>
</evidence>
<feature type="transmembrane region" description="Helical" evidence="8">
    <location>
        <begin position="87"/>
        <end position="108"/>
    </location>
</feature>
<evidence type="ECO:0000256" key="4">
    <source>
        <dbReference type="ARBA" id="ARBA00022692"/>
    </source>
</evidence>
<organism evidence="10 11">
    <name type="scientific">Extremus antarcticus</name>
    <dbReference type="NCBI Taxonomy" id="702011"/>
    <lineage>
        <taxon>Eukaryota</taxon>
        <taxon>Fungi</taxon>
        <taxon>Dikarya</taxon>
        <taxon>Ascomycota</taxon>
        <taxon>Pezizomycotina</taxon>
        <taxon>Dothideomycetes</taxon>
        <taxon>Dothideomycetidae</taxon>
        <taxon>Mycosphaerellales</taxon>
        <taxon>Extremaceae</taxon>
        <taxon>Extremus</taxon>
    </lineage>
</organism>
<keyword evidence="5 8" id="KW-1133">Transmembrane helix</keyword>
<evidence type="ECO:0000256" key="1">
    <source>
        <dbReference type="ARBA" id="ARBA00004651"/>
    </source>
</evidence>